<feature type="transmembrane region" description="Helical" evidence="2">
    <location>
        <begin position="387"/>
        <end position="408"/>
    </location>
</feature>
<feature type="transmembrane region" description="Helical" evidence="2">
    <location>
        <begin position="30"/>
        <end position="53"/>
    </location>
</feature>
<organism evidence="4 5">
    <name type="scientific">Penicillium brasilianum</name>
    <dbReference type="NCBI Taxonomy" id="104259"/>
    <lineage>
        <taxon>Eukaryota</taxon>
        <taxon>Fungi</taxon>
        <taxon>Dikarya</taxon>
        <taxon>Ascomycota</taxon>
        <taxon>Pezizomycotina</taxon>
        <taxon>Eurotiomycetes</taxon>
        <taxon>Eurotiomycetidae</taxon>
        <taxon>Eurotiales</taxon>
        <taxon>Aspergillaceae</taxon>
        <taxon>Penicillium</taxon>
    </lineage>
</organism>
<feature type="region of interest" description="Disordered" evidence="1">
    <location>
        <begin position="489"/>
        <end position="509"/>
    </location>
</feature>
<evidence type="ECO:0000313" key="5">
    <source>
        <dbReference type="Proteomes" id="UP000042958"/>
    </source>
</evidence>
<keyword evidence="2" id="KW-1133">Transmembrane helix</keyword>
<sequence>MALYPKHNERRLSLSEPGLRKSRFTFFRTAALFGLLLTLLFLSLFSYIFGSLYQQAGHTHNLNVAFVDYDGGGQIGTAIRQAYSDLREDNFPTLIEYSPLRYPNPAMLRSAICNTDYWGALYISMNASDRLASALSNSEFASSYNRSDVLIFIWNEARYPSIADSLAQGMEILSETARIAYTEPGSAGSHQFQTVNRSSFDSVAVYVDPWHLASINIQPTTQGSRLIYNTLVVILILIQQFFFLATINGLYVQFGLFGTIKARRIVIFRFLISAVYAMAGAICTSGAIWAFRAGWKVNGNQWVLTSLTLWLFGHLNFLTLDVFAVWLPPAFLPMGLTTYLVLNVTSILLPFELSPAFYRWGNALPAHACYNILVDIWSGGCNPHLGYAFPVLFAYELCSGILSGLGVYRRAHYAVVTIEREESTWQERTDKAIEEFTRMPAPPMEGKLSQGMDIDVVQPNGVVNEELNREALAGREALVGELRRATSQMARGQETLRRKESLGPSFTLV</sequence>
<feature type="transmembrane region" description="Helical" evidence="2">
    <location>
        <begin position="339"/>
        <end position="358"/>
    </location>
</feature>
<protein>
    <recommendedName>
        <fullName evidence="3">DUF3533 domain-containing protein</fullName>
    </recommendedName>
</protein>
<accession>A0A0F7U2K1</accession>
<dbReference type="InterPro" id="IPR053001">
    <property type="entry name" value="MNNG_permease-like"/>
</dbReference>
<evidence type="ECO:0000313" key="4">
    <source>
        <dbReference type="EMBL" id="CEJ61925.1"/>
    </source>
</evidence>
<dbReference type="OrthoDB" id="2140105at2759"/>
<keyword evidence="5" id="KW-1185">Reference proteome</keyword>
<reference evidence="5" key="1">
    <citation type="journal article" date="2015" name="Genome Announc.">
        <title>Draft genome sequence of the fungus Penicillium brasilianum MG11.</title>
        <authorList>
            <person name="Horn F."/>
            <person name="Linde J."/>
            <person name="Mattern D.J."/>
            <person name="Walther G."/>
            <person name="Guthke R."/>
            <person name="Brakhage A.A."/>
            <person name="Valiante V."/>
        </authorList>
    </citation>
    <scope>NUCLEOTIDE SEQUENCE [LARGE SCALE GENOMIC DNA]</scope>
    <source>
        <strain evidence="5">MG11</strain>
    </source>
</reference>
<dbReference type="Proteomes" id="UP000042958">
    <property type="component" value="Unassembled WGS sequence"/>
</dbReference>
<dbReference type="PANTHER" id="PTHR34814:SF2">
    <property type="entry name" value="DUF3533 DOMAIN-CONTAINING PROTEIN"/>
    <property type="match status" value="1"/>
</dbReference>
<feature type="domain" description="DUF3533" evidence="3">
    <location>
        <begin position="35"/>
        <end position="398"/>
    </location>
</feature>
<dbReference type="AlphaFoldDB" id="A0A0F7U2K1"/>
<feature type="transmembrane region" description="Helical" evidence="2">
    <location>
        <begin position="226"/>
        <end position="254"/>
    </location>
</feature>
<keyword evidence="2" id="KW-0812">Transmembrane</keyword>
<feature type="transmembrane region" description="Helical" evidence="2">
    <location>
        <begin position="266"/>
        <end position="291"/>
    </location>
</feature>
<keyword evidence="2" id="KW-0472">Membrane</keyword>
<dbReference type="EMBL" id="CDHK01000013">
    <property type="protein sequence ID" value="CEJ61925.1"/>
    <property type="molecule type" value="Genomic_DNA"/>
</dbReference>
<dbReference type="STRING" id="104259.A0A0F7U2K1"/>
<evidence type="ECO:0000259" key="3">
    <source>
        <dbReference type="Pfam" id="PF12051"/>
    </source>
</evidence>
<dbReference type="GO" id="GO:0016020">
    <property type="term" value="C:membrane"/>
    <property type="evidence" value="ECO:0007669"/>
    <property type="project" value="TreeGrafter"/>
</dbReference>
<feature type="transmembrane region" description="Helical" evidence="2">
    <location>
        <begin position="303"/>
        <end position="327"/>
    </location>
</feature>
<evidence type="ECO:0000256" key="2">
    <source>
        <dbReference type="SAM" id="Phobius"/>
    </source>
</evidence>
<proteinExistence type="predicted"/>
<gene>
    <name evidence="4" type="ORF">PMG11_10441</name>
</gene>
<dbReference type="PANTHER" id="PTHR34814">
    <property type="entry name" value="NITROSOGUANIDINE RESISTANCE PROTEIN SNG1"/>
    <property type="match status" value="1"/>
</dbReference>
<dbReference type="InterPro" id="IPR022703">
    <property type="entry name" value="DUF3533"/>
</dbReference>
<name>A0A0F7U2K1_PENBI</name>
<evidence type="ECO:0000256" key="1">
    <source>
        <dbReference type="SAM" id="MobiDB-lite"/>
    </source>
</evidence>
<dbReference type="Pfam" id="PF12051">
    <property type="entry name" value="DUF3533"/>
    <property type="match status" value="1"/>
</dbReference>